<dbReference type="PANTHER" id="PTHR43747">
    <property type="entry name" value="FAD-BINDING PROTEIN"/>
    <property type="match status" value="1"/>
</dbReference>
<dbReference type="Pfam" id="PF04820">
    <property type="entry name" value="Trp_halogenase"/>
    <property type="match status" value="2"/>
</dbReference>
<dbReference type="SUPFAM" id="SSF51905">
    <property type="entry name" value="FAD/NAD(P)-binding domain"/>
    <property type="match status" value="1"/>
</dbReference>
<dbReference type="InterPro" id="IPR006905">
    <property type="entry name" value="Flavin_halogenase"/>
</dbReference>
<dbReference type="InterPro" id="IPR036188">
    <property type="entry name" value="FAD/NAD-bd_sf"/>
</dbReference>
<reference evidence="1" key="1">
    <citation type="submission" date="2020-01" db="EMBL/GenBank/DDBJ databases">
        <authorList>
            <person name="Meier V. D."/>
            <person name="Meier V D."/>
        </authorList>
    </citation>
    <scope>NUCLEOTIDE SEQUENCE</scope>
    <source>
        <strain evidence="1">HLG_WM_MAG_10</strain>
    </source>
</reference>
<dbReference type="AlphaFoldDB" id="A0A6S6UJW8"/>
<gene>
    <name evidence="1" type="ORF">HELGO_WM24071</name>
</gene>
<proteinExistence type="predicted"/>
<dbReference type="InterPro" id="IPR050816">
    <property type="entry name" value="Flavin-dep_Halogenase_NPB"/>
</dbReference>
<dbReference type="PANTHER" id="PTHR43747:SF1">
    <property type="entry name" value="SLR1998 PROTEIN"/>
    <property type="match status" value="1"/>
</dbReference>
<dbReference type="EMBL" id="CACVAQ010000476">
    <property type="protein sequence ID" value="CAA6829262.1"/>
    <property type="molecule type" value="Genomic_DNA"/>
</dbReference>
<dbReference type="PRINTS" id="PR00420">
    <property type="entry name" value="RNGMNOXGNASE"/>
</dbReference>
<name>A0A6S6UJW8_9BACT</name>
<dbReference type="GO" id="GO:0004497">
    <property type="term" value="F:monooxygenase activity"/>
    <property type="evidence" value="ECO:0007669"/>
    <property type="project" value="InterPro"/>
</dbReference>
<accession>A0A6S6UJW8</accession>
<evidence type="ECO:0000313" key="1">
    <source>
        <dbReference type="EMBL" id="CAA6829262.1"/>
    </source>
</evidence>
<dbReference type="Gene3D" id="3.50.50.60">
    <property type="entry name" value="FAD/NAD(P)-binding domain"/>
    <property type="match status" value="1"/>
</dbReference>
<organism evidence="1">
    <name type="scientific">uncultured Aureispira sp</name>
    <dbReference type="NCBI Taxonomy" id="1331704"/>
    <lineage>
        <taxon>Bacteria</taxon>
        <taxon>Pseudomonadati</taxon>
        <taxon>Bacteroidota</taxon>
        <taxon>Saprospiria</taxon>
        <taxon>Saprospirales</taxon>
        <taxon>Saprospiraceae</taxon>
        <taxon>Aureispira</taxon>
        <taxon>environmental samples</taxon>
    </lineage>
</organism>
<sequence length="418" mass="47147">MRVEKVDVLVIGAGPAGSVAAAILNKNGHQVKVVEKQKFPRFVIGESLLPRCLHNLEKAGLLEAVQAQNFQRKNGASFTRNAEEFCAFDFSEHFTPGWGYAYQMPRAQFDKTLADEIVRQGVDLCYEESVEAVQFSPEKALIDIQPKKGDRYQIEAQFVVDASGYGRVLPRLLDLGCDSAFPARTAFFAHIKDTTRTKASEFLTEVAELKAAWTWMIPLEKGITSIGFVGDPDFLEQYGTDYDETMFRKLLSTHPLLVERYTAQEIEFVFPPRVIKGYSAGVKQMYGERFVLVGNSTEFLDPIFSSGVAFATETGAVAAELLSRQLAGEKVDWEKEYTKYIQHGIDVFRTFVREWYTGNLQTILYATRKDPSFKKQICSVLAGYVWDKKNPYVKKHRRAVPLLAEVIRGQQEANAAKE</sequence>
<protein>
    <submittedName>
        <fullName evidence="1">FIG022199: FAD-binding protein</fullName>
    </submittedName>
</protein>